<evidence type="ECO:0000313" key="3">
    <source>
        <dbReference type="Proteomes" id="UP000298663"/>
    </source>
</evidence>
<reference evidence="2 3" key="2">
    <citation type="journal article" date="2019" name="G3 (Bethesda)">
        <title>Hybrid Assembly of the Genome of the Entomopathogenic Nematode Steinernema carpocapsae Identifies the X-Chromosome.</title>
        <authorList>
            <person name="Serra L."/>
            <person name="Macchietto M."/>
            <person name="Macias-Munoz A."/>
            <person name="McGill C.J."/>
            <person name="Rodriguez I.M."/>
            <person name="Rodriguez B."/>
            <person name="Murad R."/>
            <person name="Mortazavi A."/>
        </authorList>
    </citation>
    <scope>NUCLEOTIDE SEQUENCE [LARGE SCALE GENOMIC DNA]</scope>
    <source>
        <strain evidence="2 3">ALL</strain>
    </source>
</reference>
<feature type="region of interest" description="Disordered" evidence="1">
    <location>
        <begin position="17"/>
        <end position="73"/>
    </location>
</feature>
<feature type="compositionally biased region" description="Basic and acidic residues" evidence="1">
    <location>
        <begin position="17"/>
        <end position="30"/>
    </location>
</feature>
<keyword evidence="3" id="KW-1185">Reference proteome</keyword>
<name>A0A4U5LTQ9_STECR</name>
<dbReference type="AlphaFoldDB" id="A0A4U5LTQ9"/>
<reference evidence="2 3" key="1">
    <citation type="journal article" date="2015" name="Genome Biol.">
        <title>Comparative genomics of Steinernema reveals deeply conserved gene regulatory networks.</title>
        <authorList>
            <person name="Dillman A.R."/>
            <person name="Macchietto M."/>
            <person name="Porter C.F."/>
            <person name="Rogers A."/>
            <person name="Williams B."/>
            <person name="Antoshechkin I."/>
            <person name="Lee M.M."/>
            <person name="Goodwin Z."/>
            <person name="Lu X."/>
            <person name="Lewis E.E."/>
            <person name="Goodrich-Blair H."/>
            <person name="Stock S.P."/>
            <person name="Adams B.J."/>
            <person name="Sternberg P.W."/>
            <person name="Mortazavi A."/>
        </authorList>
    </citation>
    <scope>NUCLEOTIDE SEQUENCE [LARGE SCALE GENOMIC DNA]</scope>
    <source>
        <strain evidence="2 3">ALL</strain>
    </source>
</reference>
<sequence>MSEFSFVSHDLIKFISERSEPLRKKTERSSAKAARKARSHRKSAEMPKLVSESKEPLPSALAVSHSNSESLADASRREHLMLKQREAIRASREKIASPVKPPRRTSFSRILDIRAPRPIKTPLPRNCIRVRRYRTGNQKHSELRFVSYNHLTHNETVDQPLNLCDVLTEVALNSKSAFADANGISTSPILMVYMNMARISGLRKLNEQLQTEKVYLDETCEYLEQSIESRKDIQKTLKANDRLLEDVADGLNCLADEKIECDAAAGHLHQGVQLHQLVQQMKKMKMGATATEKKDVVQRVTKLRRFVEVLRDH</sequence>
<protein>
    <submittedName>
        <fullName evidence="2">Uncharacterized protein</fullName>
    </submittedName>
</protein>
<accession>A0A4U5LTQ9</accession>
<evidence type="ECO:0000313" key="2">
    <source>
        <dbReference type="EMBL" id="TKR59467.1"/>
    </source>
</evidence>
<dbReference type="EMBL" id="AZBU02000012">
    <property type="protein sequence ID" value="TKR59467.1"/>
    <property type="molecule type" value="Genomic_DNA"/>
</dbReference>
<comment type="caution">
    <text evidence="2">The sequence shown here is derived from an EMBL/GenBank/DDBJ whole genome shotgun (WGS) entry which is preliminary data.</text>
</comment>
<evidence type="ECO:0000256" key="1">
    <source>
        <dbReference type="SAM" id="MobiDB-lite"/>
    </source>
</evidence>
<proteinExistence type="predicted"/>
<dbReference type="Proteomes" id="UP000298663">
    <property type="component" value="Unassembled WGS sequence"/>
</dbReference>
<gene>
    <name evidence="2" type="ORF">L596_029131</name>
</gene>
<organism evidence="2 3">
    <name type="scientific">Steinernema carpocapsae</name>
    <name type="common">Entomopathogenic nematode</name>
    <dbReference type="NCBI Taxonomy" id="34508"/>
    <lineage>
        <taxon>Eukaryota</taxon>
        <taxon>Metazoa</taxon>
        <taxon>Ecdysozoa</taxon>
        <taxon>Nematoda</taxon>
        <taxon>Chromadorea</taxon>
        <taxon>Rhabditida</taxon>
        <taxon>Tylenchina</taxon>
        <taxon>Panagrolaimomorpha</taxon>
        <taxon>Strongyloidoidea</taxon>
        <taxon>Steinernematidae</taxon>
        <taxon>Steinernema</taxon>
    </lineage>
</organism>